<dbReference type="InterPro" id="IPR016162">
    <property type="entry name" value="Ald_DH_N"/>
</dbReference>
<evidence type="ECO:0000313" key="5">
    <source>
        <dbReference type="Proteomes" id="UP000593735"/>
    </source>
</evidence>
<dbReference type="Pfam" id="PF00171">
    <property type="entry name" value="Aldedh"/>
    <property type="match status" value="1"/>
</dbReference>
<dbReference type="SUPFAM" id="SSF53720">
    <property type="entry name" value="ALDH-like"/>
    <property type="match status" value="1"/>
</dbReference>
<name>A0A7S7M974_9ACTN</name>
<dbReference type="PANTHER" id="PTHR43570:SF16">
    <property type="entry name" value="ALDEHYDE DEHYDROGENASE TYPE III, ISOFORM Q"/>
    <property type="match status" value="1"/>
</dbReference>
<proteinExistence type="inferred from homology"/>
<dbReference type="AlphaFoldDB" id="A0A7S7M974"/>
<organism evidence="4 5">
    <name type="scientific">Thermophilibacter immobilis</name>
    <dbReference type="NCBI Taxonomy" id="2779519"/>
    <lineage>
        <taxon>Bacteria</taxon>
        <taxon>Bacillati</taxon>
        <taxon>Actinomycetota</taxon>
        <taxon>Coriobacteriia</taxon>
        <taxon>Coriobacteriales</taxon>
        <taxon>Atopobiaceae</taxon>
        <taxon>Thermophilibacter</taxon>
    </lineage>
</organism>
<evidence type="ECO:0000313" key="4">
    <source>
        <dbReference type="EMBL" id="QOY61034.1"/>
    </source>
</evidence>
<dbReference type="KEGG" id="tio:INP52_02160"/>
<comment type="similarity">
    <text evidence="1">Belongs to the aldehyde dehydrogenase family.</text>
</comment>
<dbReference type="Proteomes" id="UP000593735">
    <property type="component" value="Chromosome"/>
</dbReference>
<dbReference type="GO" id="GO:0004029">
    <property type="term" value="F:aldehyde dehydrogenase (NAD+) activity"/>
    <property type="evidence" value="ECO:0007669"/>
    <property type="project" value="TreeGrafter"/>
</dbReference>
<dbReference type="InterPro" id="IPR016161">
    <property type="entry name" value="Ald_DH/histidinol_DH"/>
</dbReference>
<evidence type="ECO:0000256" key="2">
    <source>
        <dbReference type="ARBA" id="ARBA00023002"/>
    </source>
</evidence>
<dbReference type="InterPro" id="IPR012394">
    <property type="entry name" value="Aldehyde_DH_NAD(P)"/>
</dbReference>
<accession>A0A7S7M974</accession>
<keyword evidence="2" id="KW-0560">Oxidoreductase</keyword>
<evidence type="ECO:0000259" key="3">
    <source>
        <dbReference type="Pfam" id="PF00171"/>
    </source>
</evidence>
<dbReference type="InterPro" id="IPR015590">
    <property type="entry name" value="Aldehyde_DH_dom"/>
</dbReference>
<dbReference type="Gene3D" id="3.40.605.10">
    <property type="entry name" value="Aldehyde Dehydrogenase, Chain A, domain 1"/>
    <property type="match status" value="1"/>
</dbReference>
<evidence type="ECO:0000256" key="1">
    <source>
        <dbReference type="ARBA" id="ARBA00009986"/>
    </source>
</evidence>
<feature type="domain" description="Aldehyde dehydrogenase" evidence="3">
    <location>
        <begin position="4"/>
        <end position="89"/>
    </location>
</feature>
<keyword evidence="5" id="KW-1185">Reference proteome</keyword>
<reference evidence="4 5" key="1">
    <citation type="submission" date="2020-10" db="EMBL/GenBank/DDBJ databases">
        <title>Olsenella immobilis sp.nov., isolated from the mud in a fermentation cellar used for the production of Chinese strong-flavoured liquor.</title>
        <authorList>
            <person name="Lu L."/>
        </authorList>
    </citation>
    <scope>NUCLEOTIDE SEQUENCE [LARGE SCALE GENOMIC DNA]</scope>
    <source>
        <strain evidence="4 5">LZLJ-2</strain>
    </source>
</reference>
<dbReference type="PANTHER" id="PTHR43570">
    <property type="entry name" value="ALDEHYDE DEHYDROGENASE"/>
    <property type="match status" value="1"/>
</dbReference>
<dbReference type="GO" id="GO:0005737">
    <property type="term" value="C:cytoplasm"/>
    <property type="evidence" value="ECO:0007669"/>
    <property type="project" value="TreeGrafter"/>
</dbReference>
<dbReference type="EMBL" id="CP063767">
    <property type="protein sequence ID" value="QOY61034.1"/>
    <property type="molecule type" value="Genomic_DNA"/>
</dbReference>
<protein>
    <submittedName>
        <fullName evidence="4">Aldehyde dehydrogenase family protein</fullName>
    </submittedName>
</protein>
<dbReference type="GO" id="GO:0006081">
    <property type="term" value="P:aldehyde metabolic process"/>
    <property type="evidence" value="ECO:0007669"/>
    <property type="project" value="InterPro"/>
</dbReference>
<sequence>MARIVSSWNYPFMLSLSPLIGAIAAGNCVVVKLPAYAPAVVGVIEKLVKRCFEDERCAVVLGSHQENTELLEQKFNYIFFTGSVKIRRVVILGGCVGSITKDQVRMTWSFVLGPLANPNPKGERAATRWWRLWRSRWRRAHRGCRRTTPRSRSPRDGR</sequence>
<gene>
    <name evidence="4" type="ORF">INP52_02160</name>
</gene>